<dbReference type="GeneID" id="108005260"/>
<dbReference type="GO" id="GO:0005634">
    <property type="term" value="C:nucleus"/>
    <property type="evidence" value="ECO:0007669"/>
    <property type="project" value="UniProtKB-ARBA"/>
</dbReference>
<dbReference type="GO" id="GO:0035092">
    <property type="term" value="P:sperm DNA condensation"/>
    <property type="evidence" value="ECO:0007669"/>
    <property type="project" value="InterPro"/>
</dbReference>
<gene>
    <name evidence="3" type="primary">LOC108005260</name>
</gene>
<accession>A0AB39YXI5</accession>
<feature type="compositionally biased region" description="Basic residues" evidence="1">
    <location>
        <begin position="109"/>
        <end position="118"/>
    </location>
</feature>
<dbReference type="InterPro" id="IPR036910">
    <property type="entry name" value="HMG_box_dom_sf"/>
</dbReference>
<dbReference type="InterPro" id="IPR024460">
    <property type="entry name" value="Protamine-like"/>
</dbReference>
<feature type="region of interest" description="Disordered" evidence="1">
    <location>
        <begin position="72"/>
        <end position="141"/>
    </location>
</feature>
<dbReference type="SUPFAM" id="SSF47095">
    <property type="entry name" value="HMG-box"/>
    <property type="match status" value="1"/>
</dbReference>
<evidence type="ECO:0000313" key="2">
    <source>
        <dbReference type="Proteomes" id="UP001652628"/>
    </source>
</evidence>
<keyword evidence="2" id="KW-1185">Reference proteome</keyword>
<dbReference type="Pfam" id="PF06382">
    <property type="entry name" value="Protamine_like"/>
    <property type="match status" value="1"/>
</dbReference>
<dbReference type="RefSeq" id="XP_016923938.2">
    <property type="nucleotide sequence ID" value="XM_017068449.4"/>
</dbReference>
<dbReference type="Proteomes" id="UP001652628">
    <property type="component" value="Chromosome X"/>
</dbReference>
<feature type="compositionally biased region" description="Basic and acidic residues" evidence="1">
    <location>
        <begin position="80"/>
        <end position="94"/>
    </location>
</feature>
<organism evidence="2 3">
    <name type="scientific">Drosophila suzukii</name>
    <name type="common">Spotted-wing drosophila fruit fly</name>
    <dbReference type="NCBI Taxonomy" id="28584"/>
    <lineage>
        <taxon>Eukaryota</taxon>
        <taxon>Metazoa</taxon>
        <taxon>Ecdysozoa</taxon>
        <taxon>Arthropoda</taxon>
        <taxon>Hexapoda</taxon>
        <taxon>Insecta</taxon>
        <taxon>Pterygota</taxon>
        <taxon>Neoptera</taxon>
        <taxon>Endopterygota</taxon>
        <taxon>Diptera</taxon>
        <taxon>Brachycera</taxon>
        <taxon>Muscomorpha</taxon>
        <taxon>Ephydroidea</taxon>
        <taxon>Drosophilidae</taxon>
        <taxon>Drosophila</taxon>
        <taxon>Sophophora</taxon>
    </lineage>
</organism>
<reference evidence="3" key="1">
    <citation type="submission" date="2025-08" db="UniProtKB">
        <authorList>
            <consortium name="RefSeq"/>
        </authorList>
    </citation>
    <scope>IDENTIFICATION</scope>
</reference>
<protein>
    <submittedName>
        <fullName evidence="3">Protamine-like protein 99C</fullName>
    </submittedName>
</protein>
<proteinExistence type="predicted"/>
<dbReference type="AlphaFoldDB" id="A0AB39YXI5"/>
<evidence type="ECO:0000313" key="3">
    <source>
        <dbReference type="RefSeq" id="XP_016923938.2"/>
    </source>
</evidence>
<sequence length="178" mass="21087">MDGKKSGIATCKPVYKFQKSANITINGYLNFLTEYKKRYCGISPQVVIRFGAREWNKMSLQEKERFNHMKQPLAPQGLENRSHGDSPDKSEWLKRSPVRSPYSRERESRNKKKRKPSKSIKDQIKKKAGPPSLQPKKRGFIPFMRRFQRLNKDLPPNDMLKKATRIWCRLHKRQRKPF</sequence>
<evidence type="ECO:0000256" key="1">
    <source>
        <dbReference type="SAM" id="MobiDB-lite"/>
    </source>
</evidence>
<name>A0AB39YXI5_DROSZ</name>